<accession>A0A5C4R7U9</accession>
<gene>
    <name evidence="1" type="ORF">FHD67_06945</name>
</gene>
<sequence length="125" mass="13373">MKDKDTAEFQDMLAALRMLGADPAPGASVGRAMARMQTTGTADRPSWAALQRLERENELLIDHAEMLACALGACPNCWGTLEDCEECGGVGRPGAFNPDRTCFDHFVLPVIIRVLGHGPTETSGA</sequence>
<dbReference type="RefSeq" id="WP_045981913.1">
    <property type="nucleotide sequence ID" value="NZ_VDDC01000011.1"/>
</dbReference>
<dbReference type="AlphaFoldDB" id="A0A5C4R7U9"/>
<protein>
    <submittedName>
        <fullName evidence="1">Uncharacterized protein</fullName>
    </submittedName>
</protein>
<comment type="caution">
    <text evidence="1">The sequence shown here is derived from an EMBL/GenBank/DDBJ whole genome shotgun (WGS) entry which is preliminary data.</text>
</comment>
<proteinExistence type="predicted"/>
<keyword evidence="2" id="KW-1185">Reference proteome</keyword>
<dbReference type="EMBL" id="VDDC01000011">
    <property type="protein sequence ID" value="TNH40015.1"/>
    <property type="molecule type" value="Genomic_DNA"/>
</dbReference>
<name>A0A5C4R7U9_9RHOB</name>
<evidence type="ECO:0000313" key="1">
    <source>
        <dbReference type="EMBL" id="TNH40015.1"/>
    </source>
</evidence>
<reference evidence="1 2" key="1">
    <citation type="submission" date="2019-06" db="EMBL/GenBank/DDBJ databases">
        <authorList>
            <person name="Li J."/>
        </authorList>
    </citation>
    <scope>NUCLEOTIDE SEQUENCE [LARGE SCALE GENOMIC DNA]</scope>
    <source>
        <strain evidence="1 2">CGMCC 1.8012</strain>
    </source>
</reference>
<dbReference type="Proteomes" id="UP000304880">
    <property type="component" value="Unassembled WGS sequence"/>
</dbReference>
<dbReference type="GeneID" id="97046455"/>
<organism evidence="1 2">
    <name type="scientific">Paracoccus haeundaensis</name>
    <dbReference type="NCBI Taxonomy" id="225362"/>
    <lineage>
        <taxon>Bacteria</taxon>
        <taxon>Pseudomonadati</taxon>
        <taxon>Pseudomonadota</taxon>
        <taxon>Alphaproteobacteria</taxon>
        <taxon>Rhodobacterales</taxon>
        <taxon>Paracoccaceae</taxon>
        <taxon>Paracoccus</taxon>
    </lineage>
</organism>
<evidence type="ECO:0000313" key="2">
    <source>
        <dbReference type="Proteomes" id="UP000304880"/>
    </source>
</evidence>